<dbReference type="eggNOG" id="COG2706">
    <property type="taxonomic scope" value="Bacteria"/>
</dbReference>
<dbReference type="STRING" id="743718.Isova_2641"/>
<evidence type="ECO:0000313" key="4">
    <source>
        <dbReference type="Proteomes" id="UP000009236"/>
    </source>
</evidence>
<dbReference type="Proteomes" id="UP000009236">
    <property type="component" value="Chromosome"/>
</dbReference>
<organism evidence="4">
    <name type="scientific">Isoptericola variabilis (strain 225)</name>
    <dbReference type="NCBI Taxonomy" id="743718"/>
    <lineage>
        <taxon>Bacteria</taxon>
        <taxon>Bacillati</taxon>
        <taxon>Actinomycetota</taxon>
        <taxon>Actinomycetes</taxon>
        <taxon>Micrococcales</taxon>
        <taxon>Promicromonosporaceae</taxon>
        <taxon>Isoptericola</taxon>
    </lineage>
</organism>
<gene>
    <name evidence="3" type="ordered locus">Isova_2641</name>
</gene>
<reference evidence="3 4" key="1">
    <citation type="submission" date="2011-05" db="EMBL/GenBank/DDBJ databases">
        <title>Complete sequence of Isoptericola variabilis 225.</title>
        <authorList>
            <consortium name="US DOE Joint Genome Institute"/>
            <person name="Lucas S."/>
            <person name="Han J."/>
            <person name="Lapidus A."/>
            <person name="Cheng J.-F."/>
            <person name="Goodwin L."/>
            <person name="Pitluck S."/>
            <person name="Peters L."/>
            <person name="Mikhailova N."/>
            <person name="Zeytun A."/>
            <person name="Han C."/>
            <person name="Tapia R."/>
            <person name="Land M."/>
            <person name="Hauser L."/>
            <person name="Kyrpides N."/>
            <person name="Ivanova N."/>
            <person name="Pagani I."/>
            <person name="Siebers A."/>
            <person name="Allgaier M."/>
            <person name="Thelen M."/>
            <person name="Hugenholtz P."/>
            <person name="Gladden J."/>
            <person name="Woyke T."/>
        </authorList>
    </citation>
    <scope>NUCLEOTIDE SEQUENCE [LARGE SCALE GENOMIC DNA]</scope>
    <source>
        <strain evidence="4">225</strain>
    </source>
</reference>
<comment type="similarity">
    <text evidence="1">Belongs to the cycloisomerase 2 family.</text>
</comment>
<dbReference type="RefSeq" id="WP_013839735.1">
    <property type="nucleotide sequence ID" value="NC_015588.1"/>
</dbReference>
<evidence type="ECO:0000313" key="3">
    <source>
        <dbReference type="EMBL" id="AEG45344.1"/>
    </source>
</evidence>
<dbReference type="InterPro" id="IPR015943">
    <property type="entry name" value="WD40/YVTN_repeat-like_dom_sf"/>
</dbReference>
<evidence type="ECO:0008006" key="5">
    <source>
        <dbReference type="Google" id="ProtNLM"/>
    </source>
</evidence>
<accession>F6FTX3</accession>
<evidence type="ECO:0000256" key="1">
    <source>
        <dbReference type="ARBA" id="ARBA00005564"/>
    </source>
</evidence>
<dbReference type="InterPro" id="IPR019405">
    <property type="entry name" value="Lactonase_7-beta_prop"/>
</dbReference>
<dbReference type="InterPro" id="IPR050282">
    <property type="entry name" value="Cycloisomerase_2"/>
</dbReference>
<dbReference type="GO" id="GO:0017057">
    <property type="term" value="F:6-phosphogluconolactonase activity"/>
    <property type="evidence" value="ECO:0007669"/>
    <property type="project" value="TreeGrafter"/>
</dbReference>
<dbReference type="Pfam" id="PF10282">
    <property type="entry name" value="Lactonase"/>
    <property type="match status" value="1"/>
</dbReference>
<dbReference type="HOGENOM" id="CLU_038716_3_0_11"/>
<dbReference type="AlphaFoldDB" id="F6FTX3"/>
<protein>
    <recommendedName>
        <fullName evidence="5">Lactonase, 7-bladed beta propeller</fullName>
    </recommendedName>
</protein>
<dbReference type="KEGG" id="iva:Isova_2641"/>
<dbReference type="InterPro" id="IPR011048">
    <property type="entry name" value="Haem_d1_sf"/>
</dbReference>
<evidence type="ECO:0000256" key="2">
    <source>
        <dbReference type="SAM" id="MobiDB-lite"/>
    </source>
</evidence>
<dbReference type="EMBL" id="CP002810">
    <property type="protein sequence ID" value="AEG45344.1"/>
    <property type="molecule type" value="Genomic_DNA"/>
</dbReference>
<feature type="region of interest" description="Disordered" evidence="2">
    <location>
        <begin position="128"/>
        <end position="148"/>
    </location>
</feature>
<keyword evidence="4" id="KW-1185">Reference proteome</keyword>
<name>F6FTX3_ISOV2</name>
<proteinExistence type="inferred from homology"/>
<dbReference type="PANTHER" id="PTHR30344:SF1">
    <property type="entry name" value="6-PHOSPHOGLUCONOLACTONASE"/>
    <property type="match status" value="1"/>
</dbReference>
<sequence>MTATALWIGTYPRPDGAPGGGEGVWRVELADGRFAAHDLVVTSTAPSFLALHPSGRTLYAVAETAPGALAAFDVEGDVLTPAGGVPSGGDEPCHVVATDDEVWVANYGDGVAAAVPVDPASGAFAAEQPATHPHAGSGPHPDRQQGPHAHFVAVDGDRVLVCDLGTDQLRTYPRGAATAATPQGTEDAGVAATLPPGTGPRHLVRLPGDVLAVVGELDAQVHLLVPDGDGWAHTGSVPATAVPIPEGSVAQPSHVALSPDGTVLTVGVRGPDVLAVHRVLDDGGTARLHHLADVELGTDAWPRHHAVLTSPDGEGDGALTVVVAAQGTGELLALRVDPVSGTGEVTDRLSLPTPPACVLEARP</sequence>
<dbReference type="PANTHER" id="PTHR30344">
    <property type="entry name" value="6-PHOSPHOGLUCONOLACTONASE-RELATED"/>
    <property type="match status" value="1"/>
</dbReference>
<dbReference type="Gene3D" id="2.130.10.10">
    <property type="entry name" value="YVTN repeat-like/Quinoprotein amine dehydrogenase"/>
    <property type="match status" value="1"/>
</dbReference>
<dbReference type="SUPFAM" id="SSF51004">
    <property type="entry name" value="C-terminal (heme d1) domain of cytochrome cd1-nitrite reductase"/>
    <property type="match status" value="1"/>
</dbReference>